<evidence type="ECO:0000313" key="2">
    <source>
        <dbReference type="Proteomes" id="UP001056012"/>
    </source>
</evidence>
<dbReference type="Pfam" id="PF20174">
    <property type="entry name" value="DUF6540"/>
    <property type="match status" value="1"/>
</dbReference>
<evidence type="ECO:0000313" key="1">
    <source>
        <dbReference type="EMBL" id="USP75963.1"/>
    </source>
</evidence>
<gene>
    <name evidence="1" type="ORF">yc1106_03237</name>
</gene>
<dbReference type="EMBL" id="CP089275">
    <property type="protein sequence ID" value="USP75963.1"/>
    <property type="molecule type" value="Genomic_DNA"/>
</dbReference>
<dbReference type="VEuPathDB" id="FungiDB:yc1106_03237"/>
<reference evidence="1" key="1">
    <citation type="submission" date="2021-12" db="EMBL/GenBank/DDBJ databases">
        <title>Curvularia clavata genome.</title>
        <authorList>
            <person name="Cao Y."/>
        </authorList>
    </citation>
    <scope>NUCLEOTIDE SEQUENCE</scope>
    <source>
        <strain evidence="1">Yc1106</strain>
    </source>
</reference>
<dbReference type="InterPro" id="IPR046670">
    <property type="entry name" value="DUF6540"/>
</dbReference>
<proteinExistence type="predicted"/>
<dbReference type="Proteomes" id="UP001056012">
    <property type="component" value="Chromosome 2"/>
</dbReference>
<protein>
    <submittedName>
        <fullName evidence="1">Uncharacterized protein</fullName>
    </submittedName>
</protein>
<organism evidence="1 2">
    <name type="scientific">Curvularia clavata</name>
    <dbReference type="NCBI Taxonomy" id="95742"/>
    <lineage>
        <taxon>Eukaryota</taxon>
        <taxon>Fungi</taxon>
        <taxon>Dikarya</taxon>
        <taxon>Ascomycota</taxon>
        <taxon>Pezizomycotina</taxon>
        <taxon>Dothideomycetes</taxon>
        <taxon>Pleosporomycetidae</taxon>
        <taxon>Pleosporales</taxon>
        <taxon>Pleosporineae</taxon>
        <taxon>Pleosporaceae</taxon>
        <taxon>Curvularia</taxon>
    </lineage>
</organism>
<keyword evidence="2" id="KW-1185">Reference proteome</keyword>
<sequence length="122" mass="13855">MSTTNPVVYIIYKLKFWQGYSPAHVALGVVREDQEDKGIGRYYQVTGNPVEGMRFFYRPNYNFGKSRVLMDFHYIASNNSPPYDPSAPAPLDPNIPTRECAAWVEEIIERVLAVIETGVPIV</sequence>
<name>A0A9Q8Z8W6_CURCL</name>
<accession>A0A9Q8Z8W6</accession>
<dbReference type="OrthoDB" id="4232264at2759"/>
<dbReference type="AlphaFoldDB" id="A0A9Q8Z8W6"/>